<organism evidence="1 2">
    <name type="scientific">Paralysiella testudinis</name>
    <dbReference type="NCBI Taxonomy" id="2809020"/>
    <lineage>
        <taxon>Bacteria</taxon>
        <taxon>Pseudomonadati</taxon>
        <taxon>Pseudomonadota</taxon>
        <taxon>Betaproteobacteria</taxon>
        <taxon>Neisseriales</taxon>
        <taxon>Neisseriaceae</taxon>
        <taxon>Paralysiella</taxon>
    </lineage>
</organism>
<protein>
    <submittedName>
        <fullName evidence="1">Uncharacterized protein</fullName>
    </submittedName>
</protein>
<name>A0A892ZC55_9NEIS</name>
<dbReference type="RefSeq" id="WP_230338168.1">
    <property type="nucleotide sequence ID" value="NZ_CP069798.1"/>
</dbReference>
<proteinExistence type="predicted"/>
<gene>
    <name evidence="1" type="ORF">JQU52_08965</name>
</gene>
<dbReference type="AlphaFoldDB" id="A0A892ZC55"/>
<evidence type="ECO:0000313" key="1">
    <source>
        <dbReference type="EMBL" id="QRQ80875.1"/>
    </source>
</evidence>
<dbReference type="Proteomes" id="UP000653156">
    <property type="component" value="Chromosome"/>
</dbReference>
<accession>A0A892ZC55</accession>
<keyword evidence="2" id="KW-1185">Reference proteome</keyword>
<dbReference type="KEGG" id="ptes:JQU52_08965"/>
<evidence type="ECO:0000313" key="2">
    <source>
        <dbReference type="Proteomes" id="UP000653156"/>
    </source>
</evidence>
<sequence length="195" mass="23080">MKIRAKDVQPGDVLSLYIGNNVFAFMRLLYVIPCHTYLCEVYDFKGSEFVFDPQILASSRLMPIVSANWLAYLNPKLWRGQVIFRDNDFKVPIEEIREVRLMNLTQAVRFNMDWQPDSSEMLVLTEDVWDKEKHDKLSQKHMSFDLLDNPEMLICEIRNRLGLLPKFNHRDFKERISMFKWLKANDVYLGPRGSD</sequence>
<reference evidence="1" key="1">
    <citation type="submission" date="2021-02" db="EMBL/GenBank/DDBJ databases">
        <title>Neisseriaceae sp. 26B isolated from the cloaca of a Common Toad-headed Turtle (Mesoclemmys nasuta).</title>
        <authorList>
            <person name="Spergser J."/>
            <person name="Busse H.-J."/>
        </authorList>
    </citation>
    <scope>NUCLEOTIDE SEQUENCE</scope>
    <source>
        <strain evidence="1">26B</strain>
    </source>
</reference>
<dbReference type="EMBL" id="CP069798">
    <property type="protein sequence ID" value="QRQ80875.1"/>
    <property type="molecule type" value="Genomic_DNA"/>
</dbReference>